<gene>
    <name evidence="1" type="ORF">S58_30300</name>
</gene>
<name>M4ZS21_9BRAD</name>
<evidence type="ECO:0000313" key="1">
    <source>
        <dbReference type="EMBL" id="BAM89030.1"/>
    </source>
</evidence>
<dbReference type="GeneID" id="301816895"/>
<dbReference type="AlphaFoldDB" id="M4ZS21"/>
<proteinExistence type="predicted"/>
<dbReference type="Proteomes" id="UP000011841">
    <property type="component" value="Chromosome"/>
</dbReference>
<dbReference type="EMBL" id="AP012603">
    <property type="protein sequence ID" value="BAM89030.1"/>
    <property type="molecule type" value="Genomic_DNA"/>
</dbReference>
<accession>M4ZS21</accession>
<dbReference type="RefSeq" id="WP_015666151.1">
    <property type="nucleotide sequence ID" value="NC_020453.1"/>
</dbReference>
<reference evidence="1 2" key="1">
    <citation type="journal article" date="2013" name="Appl. Environ. Microbiol.">
        <title>Genome analysis suggests that the soil oligotrophic bacterium Agromonas oligotrophica (Bradyrhizobium oligotrophicum) is a nitrogen-fixing symbiont of Aeschynomene indica.</title>
        <authorList>
            <person name="Okubo T."/>
            <person name="Fukushima S."/>
            <person name="Itakura M."/>
            <person name="Oshima K."/>
            <person name="Longtonglang A."/>
            <person name="Teaumroong N."/>
            <person name="Mitsui H."/>
            <person name="Hattori M."/>
            <person name="Hattori R."/>
            <person name="Hattori T."/>
            <person name="Minamisawa K."/>
        </authorList>
    </citation>
    <scope>NUCLEOTIDE SEQUENCE [LARGE SCALE GENOMIC DNA]</scope>
    <source>
        <strain evidence="1 2">S58</strain>
    </source>
</reference>
<evidence type="ECO:0000313" key="2">
    <source>
        <dbReference type="Proteomes" id="UP000011841"/>
    </source>
</evidence>
<dbReference type="OrthoDB" id="8239360at2"/>
<dbReference type="PATRIC" id="fig|1245469.3.peg.3096"/>
<dbReference type="KEGG" id="aol:S58_30300"/>
<keyword evidence="2" id="KW-1185">Reference proteome</keyword>
<organism evidence="1 2">
    <name type="scientific">Bradyrhizobium oligotrophicum S58</name>
    <dbReference type="NCBI Taxonomy" id="1245469"/>
    <lineage>
        <taxon>Bacteria</taxon>
        <taxon>Pseudomonadati</taxon>
        <taxon>Pseudomonadota</taxon>
        <taxon>Alphaproteobacteria</taxon>
        <taxon>Hyphomicrobiales</taxon>
        <taxon>Nitrobacteraceae</taxon>
        <taxon>Bradyrhizobium</taxon>
    </lineage>
</organism>
<protein>
    <submittedName>
        <fullName evidence="1">Uncharacterized protein</fullName>
    </submittedName>
</protein>
<dbReference type="HOGENOM" id="CLU_2104321_0_0_5"/>
<sequence length="115" mass="12905">MLHLIVVASPPGHRAYRIGISCEIFAGFEEMIYSVSGQGYGTGMYDGGVYIKEAESSALLNAYATLDPVGRRPRHFLFVGSDYCYEVLGFSEPIIEAFRDAREAYDWRPQQEGLR</sequence>
<dbReference type="eggNOG" id="ENOG502ZWPA">
    <property type="taxonomic scope" value="Bacteria"/>
</dbReference>